<dbReference type="EMBL" id="AEAG01002455">
    <property type="protein sequence ID" value="EGH26527.1"/>
    <property type="molecule type" value="Genomic_DNA"/>
</dbReference>
<protein>
    <submittedName>
        <fullName evidence="1">Uncharacterized protein</fullName>
    </submittedName>
</protein>
<feature type="non-terminal residue" evidence="1">
    <location>
        <position position="1"/>
    </location>
</feature>
<accession>A0A656GLM0</accession>
<organism evidence="1 2">
    <name type="scientific">Pseudomonas amygdali pv. mori str. 301020</name>
    <dbReference type="NCBI Taxonomy" id="629261"/>
    <lineage>
        <taxon>Bacteria</taxon>
        <taxon>Pseudomonadati</taxon>
        <taxon>Pseudomonadota</taxon>
        <taxon>Gammaproteobacteria</taxon>
        <taxon>Pseudomonadales</taxon>
        <taxon>Pseudomonadaceae</taxon>
        <taxon>Pseudomonas</taxon>
        <taxon>Pseudomonas amygdali</taxon>
    </lineage>
</organism>
<gene>
    <name evidence="1" type="ORF">PSYMO_35774</name>
</gene>
<proteinExistence type="predicted"/>
<comment type="caution">
    <text evidence="1">The sequence shown here is derived from an EMBL/GenBank/DDBJ whole genome shotgun (WGS) entry which is preliminary data.</text>
</comment>
<name>A0A656GLM0_PSEA0</name>
<sequence>TLFARRVEVLFQIDVVVHLFQWLKRLSSALFFRSAEDNYSRSFTRENDDEGR</sequence>
<dbReference type="AlphaFoldDB" id="A0A656GLM0"/>
<dbReference type="Proteomes" id="UP000003465">
    <property type="component" value="Unassembled WGS sequence"/>
</dbReference>
<feature type="non-terminal residue" evidence="1">
    <location>
        <position position="52"/>
    </location>
</feature>
<evidence type="ECO:0000313" key="1">
    <source>
        <dbReference type="EMBL" id="EGH26527.1"/>
    </source>
</evidence>
<evidence type="ECO:0000313" key="2">
    <source>
        <dbReference type="Proteomes" id="UP000003465"/>
    </source>
</evidence>
<reference evidence="1 2" key="1">
    <citation type="journal article" date="2011" name="PLoS Pathog.">
        <title>Dynamic evolution of pathogenicity revealed by sequencing and comparative genomics of 19 Pseudomonas syringae isolates.</title>
        <authorList>
            <person name="Baltrus D.A."/>
            <person name="Nishimura M.T."/>
            <person name="Romanchuk A."/>
            <person name="Chang J.H."/>
            <person name="Mukhtar M.S."/>
            <person name="Cherkis K."/>
            <person name="Roach J."/>
            <person name="Grant S.R."/>
            <person name="Jones C.D."/>
            <person name="Dangl J.L."/>
        </authorList>
    </citation>
    <scope>NUCLEOTIDE SEQUENCE [LARGE SCALE GENOMIC DNA]</scope>
    <source>
        <strain evidence="1 2">301020</strain>
    </source>
</reference>